<feature type="transmembrane region" description="Helical" evidence="9">
    <location>
        <begin position="387"/>
        <end position="415"/>
    </location>
</feature>
<keyword evidence="8 9" id="KW-0472">Membrane</keyword>
<feature type="transmembrane region" description="Helical" evidence="9">
    <location>
        <begin position="540"/>
        <end position="561"/>
    </location>
</feature>
<dbReference type="NCBIfam" id="TIGR01104">
    <property type="entry name" value="V_PPase"/>
    <property type="match status" value="1"/>
</dbReference>
<feature type="transmembrane region" description="Helical" evidence="9">
    <location>
        <begin position="490"/>
        <end position="510"/>
    </location>
</feature>
<feature type="transmembrane region" description="Helical" evidence="9">
    <location>
        <begin position="12"/>
        <end position="31"/>
    </location>
</feature>
<dbReference type="AlphaFoldDB" id="A0A6J6MC12"/>
<dbReference type="GO" id="GO:0004427">
    <property type="term" value="F:inorganic diphosphate phosphatase activity"/>
    <property type="evidence" value="ECO:0007669"/>
    <property type="project" value="InterPro"/>
</dbReference>
<dbReference type="NCBIfam" id="NF001952">
    <property type="entry name" value="PRK00733.1-4"/>
    <property type="match status" value="1"/>
</dbReference>
<keyword evidence="4" id="KW-0460">Magnesium</keyword>
<feature type="transmembrane region" description="Helical" evidence="9">
    <location>
        <begin position="168"/>
        <end position="186"/>
    </location>
</feature>
<comment type="subcellular location">
    <subcellularLocation>
        <location evidence="1">Endomembrane system</location>
        <topology evidence="1">Multi-pass membrane protein</topology>
    </subcellularLocation>
</comment>
<dbReference type="PIRSF" id="PIRSF001265">
    <property type="entry name" value="H+-PPase"/>
    <property type="match status" value="1"/>
</dbReference>
<dbReference type="HAMAP" id="MF_01129">
    <property type="entry name" value="PPase_energized_pump"/>
    <property type="match status" value="1"/>
</dbReference>
<feature type="transmembrane region" description="Helical" evidence="9">
    <location>
        <begin position="421"/>
        <end position="444"/>
    </location>
</feature>
<dbReference type="Pfam" id="PF03030">
    <property type="entry name" value="H_PPase"/>
    <property type="match status" value="1"/>
</dbReference>
<evidence type="ECO:0000256" key="7">
    <source>
        <dbReference type="ARBA" id="ARBA00023065"/>
    </source>
</evidence>
<dbReference type="GO" id="GO:0016020">
    <property type="term" value="C:membrane"/>
    <property type="evidence" value="ECO:0007669"/>
    <property type="project" value="InterPro"/>
</dbReference>
<dbReference type="InterPro" id="IPR004131">
    <property type="entry name" value="PPase-energised_H-pump"/>
</dbReference>
<evidence type="ECO:0000256" key="2">
    <source>
        <dbReference type="ARBA" id="ARBA00022448"/>
    </source>
</evidence>
<keyword evidence="2" id="KW-0813">Transport</keyword>
<dbReference type="GO" id="GO:0009678">
    <property type="term" value="F:diphosphate hydrolysis-driven proton transmembrane transporter activity"/>
    <property type="evidence" value="ECO:0007669"/>
    <property type="project" value="InterPro"/>
</dbReference>
<proteinExistence type="inferred from homology"/>
<feature type="transmembrane region" description="Helical" evidence="9">
    <location>
        <begin position="64"/>
        <end position="81"/>
    </location>
</feature>
<dbReference type="GO" id="GO:0012505">
    <property type="term" value="C:endomembrane system"/>
    <property type="evidence" value="ECO:0007669"/>
    <property type="project" value="UniProtKB-SubCell"/>
</dbReference>
<evidence type="ECO:0000256" key="3">
    <source>
        <dbReference type="ARBA" id="ARBA00022692"/>
    </source>
</evidence>
<feature type="transmembrane region" description="Helical" evidence="9">
    <location>
        <begin position="135"/>
        <end position="162"/>
    </location>
</feature>
<feature type="transmembrane region" description="Helical" evidence="9">
    <location>
        <begin position="263"/>
        <end position="283"/>
    </location>
</feature>
<evidence type="ECO:0000256" key="9">
    <source>
        <dbReference type="SAM" id="Phobius"/>
    </source>
</evidence>
<keyword evidence="3 9" id="KW-0812">Transmembrane</keyword>
<feature type="transmembrane region" description="Helical" evidence="9">
    <location>
        <begin position="342"/>
        <end position="366"/>
    </location>
</feature>
<keyword evidence="5" id="KW-1278">Translocase</keyword>
<name>A0A6J6MC12_9ZZZZ</name>
<keyword evidence="7" id="KW-0406">Ion transport</keyword>
<dbReference type="NCBIfam" id="NF001960">
    <property type="entry name" value="PRK00733.3-5"/>
    <property type="match status" value="1"/>
</dbReference>
<feature type="transmembrane region" description="Helical" evidence="9">
    <location>
        <begin position="93"/>
        <end position="114"/>
    </location>
</feature>
<evidence type="ECO:0000256" key="4">
    <source>
        <dbReference type="ARBA" id="ARBA00022842"/>
    </source>
</evidence>
<evidence type="ECO:0000256" key="6">
    <source>
        <dbReference type="ARBA" id="ARBA00022989"/>
    </source>
</evidence>
<evidence type="ECO:0000256" key="5">
    <source>
        <dbReference type="ARBA" id="ARBA00022967"/>
    </source>
</evidence>
<feature type="transmembrane region" description="Helical" evidence="9">
    <location>
        <begin position="698"/>
        <end position="718"/>
    </location>
</feature>
<keyword evidence="6 9" id="KW-1133">Transmembrane helix</keyword>
<feature type="transmembrane region" description="Helical" evidence="9">
    <location>
        <begin position="631"/>
        <end position="650"/>
    </location>
</feature>
<accession>A0A6J6MC12</accession>
<feature type="transmembrane region" description="Helical" evidence="9">
    <location>
        <begin position="606"/>
        <end position="625"/>
    </location>
</feature>
<reference evidence="10" key="1">
    <citation type="submission" date="2020-05" db="EMBL/GenBank/DDBJ databases">
        <authorList>
            <person name="Chiriac C."/>
            <person name="Salcher M."/>
            <person name="Ghai R."/>
            <person name="Kavagutti S V."/>
        </authorList>
    </citation>
    <scope>NUCLEOTIDE SEQUENCE</scope>
</reference>
<feature type="transmembrane region" description="Helical" evidence="9">
    <location>
        <begin position="295"/>
        <end position="319"/>
    </location>
</feature>
<feature type="transmembrane region" description="Helical" evidence="9">
    <location>
        <begin position="724"/>
        <end position="741"/>
    </location>
</feature>
<dbReference type="PANTHER" id="PTHR31998">
    <property type="entry name" value="K(+)-INSENSITIVE PYROPHOSPHATE-ENERGIZED PROTON PUMP"/>
    <property type="match status" value="1"/>
</dbReference>
<gene>
    <name evidence="10" type="ORF">UFOPK2355_00110</name>
</gene>
<evidence type="ECO:0000256" key="8">
    <source>
        <dbReference type="ARBA" id="ARBA00023136"/>
    </source>
</evidence>
<sequence length="751" mass="76922">MNLVQVTGNNLTYVYVILGISLLALAIALALRAQVLAQDEGTAKMKEIAAAVQIGAAAYLSRQFRTLSVFVAIVFVLLFALPGDLEIRVGRSIFFLVGAGFSALVGYNGMWLAVRANVRVAEAARKKSAQRAVQIAFRTGGVVGMTTVGLGLLGASLVVIIYKENAPTVLEGFGFGAAMLAMFMRVGGGIFTKAADVGADLVGKVEKGIPEDDPRNAATIADNVGDNVGDCAGMAADLFESYAVTLVAALILGKAGFGDAGLVYPLIVPAIGIITAILGIFLTKLRASDKTAMDAINRSFFTSAIISAVLVGFATFTYLPSSLKNMTGLTVEAQAVDINPRVLAFGAVLIGIALAAAIQILTGFFTEVGKRPVNDVAASSKTGSATVILAGVSVGFESAVYSALLIASAVFGAFLLGGGSIVLSLFAVSLAGTGLLTTVGVIVAMDTFGPISDNAQGIAEMSGDVKGEGAKILTSLDAVGNTTKAITKGIAIATAVLAATALFGAFTDAIKNSVLEKGLLVKDQVLEFQGVLDVADPRNLVGLIIGAAVVFMFSGLAINAVSRAAAAVVVEVRAQFKKYPGIMTGKVKPDYGRVVDICTRDSLRELATPGLLAVMAPIAVGFGLGVGALGAYLAGAIGTGTLMAVFLSNSGGAWDNAKKMVEDGKFGGKGSEAHKATIVGDTVGDPFKDTAGPAINPLIKVMNLVGLLITPAIVGFTLDDNEQMNLVIALIATAIIVFALIRNRKRATAIA</sequence>
<dbReference type="EMBL" id="CAEZXF010000012">
    <property type="protein sequence ID" value="CAB4671741.1"/>
    <property type="molecule type" value="Genomic_DNA"/>
</dbReference>
<evidence type="ECO:0000313" key="10">
    <source>
        <dbReference type="EMBL" id="CAB4671741.1"/>
    </source>
</evidence>
<organism evidence="10">
    <name type="scientific">freshwater metagenome</name>
    <dbReference type="NCBI Taxonomy" id="449393"/>
    <lineage>
        <taxon>unclassified sequences</taxon>
        <taxon>metagenomes</taxon>
        <taxon>ecological metagenomes</taxon>
    </lineage>
</organism>
<evidence type="ECO:0000256" key="1">
    <source>
        <dbReference type="ARBA" id="ARBA00004127"/>
    </source>
</evidence>
<protein>
    <submittedName>
        <fullName evidence="10">Unannotated protein</fullName>
    </submittedName>
</protein>